<dbReference type="EMBL" id="CAJQUM010000001">
    <property type="protein sequence ID" value="CAG4882924.1"/>
    <property type="molecule type" value="Genomic_DNA"/>
</dbReference>
<dbReference type="InterPro" id="IPR003737">
    <property type="entry name" value="GlcNAc_PI_deacetylase-related"/>
</dbReference>
<organism evidence="1 2">
    <name type="scientific">Georgfuchsia toluolica</name>
    <dbReference type="NCBI Taxonomy" id="424218"/>
    <lineage>
        <taxon>Bacteria</taxon>
        <taxon>Pseudomonadati</taxon>
        <taxon>Pseudomonadota</taxon>
        <taxon>Betaproteobacteria</taxon>
        <taxon>Nitrosomonadales</taxon>
        <taxon>Sterolibacteriaceae</taxon>
        <taxon>Georgfuchsia</taxon>
    </lineage>
</organism>
<dbReference type="Pfam" id="PF02585">
    <property type="entry name" value="PIG-L"/>
    <property type="match status" value="1"/>
</dbReference>
<dbReference type="SUPFAM" id="SSF102588">
    <property type="entry name" value="LmbE-like"/>
    <property type="match status" value="1"/>
</dbReference>
<dbReference type="AlphaFoldDB" id="A0A916NH46"/>
<dbReference type="Proteomes" id="UP000742786">
    <property type="component" value="Unassembled WGS sequence"/>
</dbReference>
<comment type="caution">
    <text evidence="1">The sequence shown here is derived from an EMBL/GenBank/DDBJ whole genome shotgun (WGS) entry which is preliminary data.</text>
</comment>
<evidence type="ECO:0008006" key="3">
    <source>
        <dbReference type="Google" id="ProtNLM"/>
    </source>
</evidence>
<dbReference type="GO" id="GO:0016811">
    <property type="term" value="F:hydrolase activity, acting on carbon-nitrogen (but not peptide) bonds, in linear amides"/>
    <property type="evidence" value="ECO:0007669"/>
    <property type="project" value="TreeGrafter"/>
</dbReference>
<evidence type="ECO:0000313" key="2">
    <source>
        <dbReference type="Proteomes" id="UP000742786"/>
    </source>
</evidence>
<evidence type="ECO:0000313" key="1">
    <source>
        <dbReference type="EMBL" id="CAG4882924.1"/>
    </source>
</evidence>
<reference evidence="1" key="1">
    <citation type="submission" date="2021-04" db="EMBL/GenBank/DDBJ databases">
        <authorList>
            <person name="Hornung B."/>
        </authorList>
    </citation>
    <scope>NUCLEOTIDE SEQUENCE</scope>
    <source>
        <strain evidence="1">G5G6</strain>
    </source>
</reference>
<keyword evidence="2" id="KW-1185">Reference proteome</keyword>
<protein>
    <recommendedName>
        <fullName evidence="3">PIG-L family deacetylase</fullName>
    </recommendedName>
</protein>
<gene>
    <name evidence="1" type="ORF">GTOL_10806</name>
</gene>
<dbReference type="PANTHER" id="PTHR12993">
    <property type="entry name" value="N-ACETYLGLUCOSAMINYL-PHOSPHATIDYLINOSITOL DE-N-ACETYLASE-RELATED"/>
    <property type="match status" value="1"/>
</dbReference>
<dbReference type="InterPro" id="IPR024078">
    <property type="entry name" value="LmbE-like_dom_sf"/>
</dbReference>
<dbReference type="RefSeq" id="WP_220634941.1">
    <property type="nucleotide sequence ID" value="NZ_CAJQUM010000001.1"/>
</dbReference>
<name>A0A916NH46_9PROT</name>
<proteinExistence type="predicted"/>
<sequence>MPIPSSPARNATKTVIVFGAHPDDIEIGMAGTVSRLTACGNHVYSCIATVPDERECRIREARASAAILGIKEVIVLPIKANQLGYNRVSIGAVDSVIRQFRPHSVFTHWIEDSHQDHVNVTRCIVAATRKNNFNVYMYEQTIPGGITPAGFRAQYLIDVSKHIDRKIQSILAHASQMKRNGEWWLEGVRGRAMYRGYQIHTQYAEAFEIIKINGDTNLFADENSVAASHAAEATATSEVPSPTSPVY</sequence>
<accession>A0A916NH46</accession>
<dbReference type="PANTHER" id="PTHR12993:SF30">
    <property type="entry name" value="N-ACETYL-ALPHA-D-GLUCOSAMINYL L-MALATE DEACETYLASE 1"/>
    <property type="match status" value="1"/>
</dbReference>
<dbReference type="Gene3D" id="3.40.50.10320">
    <property type="entry name" value="LmbE-like"/>
    <property type="match status" value="1"/>
</dbReference>